<dbReference type="SMART" id="SM01230">
    <property type="entry name" value="Gln-synt_C"/>
    <property type="match status" value="1"/>
</dbReference>
<dbReference type="InterPro" id="IPR036651">
    <property type="entry name" value="Gln_synt_N_sf"/>
</dbReference>
<dbReference type="SUPFAM" id="SSF55931">
    <property type="entry name" value="Glutamine synthetase/guanido kinase"/>
    <property type="match status" value="1"/>
</dbReference>
<evidence type="ECO:0000256" key="1">
    <source>
        <dbReference type="ARBA" id="ARBA00021364"/>
    </source>
</evidence>
<dbReference type="Gene3D" id="3.10.20.70">
    <property type="entry name" value="Glutamine synthetase, N-terminal domain"/>
    <property type="match status" value="1"/>
</dbReference>
<dbReference type="Gene3D" id="3.30.590.10">
    <property type="entry name" value="Glutamine synthetase/guanido kinase, catalytic domain"/>
    <property type="match status" value="1"/>
</dbReference>
<dbReference type="InterPro" id="IPR014746">
    <property type="entry name" value="Gln_synth/guanido_kin_cat_dom"/>
</dbReference>
<comment type="similarity">
    <text evidence="3 4">Belongs to the glutamine synthetase family.</text>
</comment>
<dbReference type="GO" id="GO:0006542">
    <property type="term" value="P:glutamine biosynthetic process"/>
    <property type="evidence" value="ECO:0007669"/>
    <property type="project" value="InterPro"/>
</dbReference>
<evidence type="ECO:0000259" key="5">
    <source>
        <dbReference type="PROSITE" id="PS51987"/>
    </source>
</evidence>
<dbReference type="AlphaFoldDB" id="A0A6A6CUD4"/>
<organism evidence="6 7">
    <name type="scientific">Zasmidium cellare ATCC 36951</name>
    <dbReference type="NCBI Taxonomy" id="1080233"/>
    <lineage>
        <taxon>Eukaryota</taxon>
        <taxon>Fungi</taxon>
        <taxon>Dikarya</taxon>
        <taxon>Ascomycota</taxon>
        <taxon>Pezizomycotina</taxon>
        <taxon>Dothideomycetes</taxon>
        <taxon>Dothideomycetidae</taxon>
        <taxon>Mycosphaerellales</taxon>
        <taxon>Mycosphaerellaceae</taxon>
        <taxon>Zasmidium</taxon>
    </lineage>
</organism>
<accession>A0A6A6CUD4</accession>
<dbReference type="Proteomes" id="UP000799537">
    <property type="component" value="Unassembled WGS sequence"/>
</dbReference>
<evidence type="ECO:0000256" key="3">
    <source>
        <dbReference type="PROSITE-ProRule" id="PRU01331"/>
    </source>
</evidence>
<dbReference type="PROSITE" id="PS51987">
    <property type="entry name" value="GS_CATALYTIC"/>
    <property type="match status" value="1"/>
</dbReference>
<protein>
    <recommendedName>
        <fullName evidence="1">Glutamine synthetase</fullName>
    </recommendedName>
</protein>
<evidence type="ECO:0000256" key="2">
    <source>
        <dbReference type="ARBA" id="ARBA00022598"/>
    </source>
</evidence>
<dbReference type="OrthoDB" id="3364440at2759"/>
<feature type="domain" description="GS catalytic" evidence="5">
    <location>
        <begin position="124"/>
        <end position="446"/>
    </location>
</feature>
<dbReference type="Pfam" id="PF00120">
    <property type="entry name" value="Gln-synt_C"/>
    <property type="match status" value="1"/>
</dbReference>
<dbReference type="PANTHER" id="PTHR43785">
    <property type="entry name" value="GAMMA-GLUTAMYLPUTRESCINE SYNTHETASE"/>
    <property type="match status" value="1"/>
</dbReference>
<dbReference type="PANTHER" id="PTHR43785:SF2">
    <property type="entry name" value="TYPE-1 GLUTAMINE SYNTHETASE 1"/>
    <property type="match status" value="1"/>
</dbReference>
<reference evidence="6" key="1">
    <citation type="journal article" date="2020" name="Stud. Mycol.">
        <title>101 Dothideomycetes genomes: a test case for predicting lifestyles and emergence of pathogens.</title>
        <authorList>
            <person name="Haridas S."/>
            <person name="Albert R."/>
            <person name="Binder M."/>
            <person name="Bloem J."/>
            <person name="Labutti K."/>
            <person name="Salamov A."/>
            <person name="Andreopoulos B."/>
            <person name="Baker S."/>
            <person name="Barry K."/>
            <person name="Bills G."/>
            <person name="Bluhm B."/>
            <person name="Cannon C."/>
            <person name="Castanera R."/>
            <person name="Culley D."/>
            <person name="Daum C."/>
            <person name="Ezra D."/>
            <person name="Gonzalez J."/>
            <person name="Henrissat B."/>
            <person name="Kuo A."/>
            <person name="Liang C."/>
            <person name="Lipzen A."/>
            <person name="Lutzoni F."/>
            <person name="Magnuson J."/>
            <person name="Mondo S."/>
            <person name="Nolan M."/>
            <person name="Ohm R."/>
            <person name="Pangilinan J."/>
            <person name="Park H.-J."/>
            <person name="Ramirez L."/>
            <person name="Alfaro M."/>
            <person name="Sun H."/>
            <person name="Tritt A."/>
            <person name="Yoshinaga Y."/>
            <person name="Zwiers L.-H."/>
            <person name="Turgeon B."/>
            <person name="Goodwin S."/>
            <person name="Spatafora J."/>
            <person name="Crous P."/>
            <person name="Grigoriev I."/>
        </authorList>
    </citation>
    <scope>NUCLEOTIDE SEQUENCE</scope>
    <source>
        <strain evidence="6">ATCC 36951</strain>
    </source>
</reference>
<dbReference type="EMBL" id="ML993584">
    <property type="protein sequence ID" value="KAF2170764.1"/>
    <property type="molecule type" value="Genomic_DNA"/>
</dbReference>
<dbReference type="RefSeq" id="XP_033671653.1">
    <property type="nucleotide sequence ID" value="XM_033804625.1"/>
</dbReference>
<name>A0A6A6CUD4_ZASCE</name>
<dbReference type="GeneID" id="54557897"/>
<sequence length="446" mass="50695">MDYFHDATHASHFEGFISENPQIEFVRHVYIDFSGIVRMRILTVEYSSKLYRSGRSYGCGPALMMFNVSGTSEAKLPRPVKHQKFDLVPDWTSLRVCEFAPAHAWVMCFVRAAEETADPFFVCPKFLLAKVLERARAEADLDVLIGFEIEFTLLDSTLQVAKSLDVPQGFNSASGLRDEKVAFFEEVVRALRRSRIGVTHFHVECFHELEIATDPFPPMEAVDNLIYTLELIRTIALRHGYKATMSILPVTDDPTGVAPANQLQPHFSISKKGPTADHFLAGILTRVDEITPFAMSSYDSYLNPFVDHGGYYASWGTENRDVVVRRVEDSHWEFRISDATNNFYLTLAVMLSAGLDGIRDKTALTWGDLRLDFKDYTKEELAALGVTKRLPTSLRLAVDVLRESEYLEGLLGKEMKSAYILVKDTDERAFSSMREEEKRLQFIKHF</sequence>
<dbReference type="GO" id="GO:0004356">
    <property type="term" value="F:glutamine synthetase activity"/>
    <property type="evidence" value="ECO:0007669"/>
    <property type="project" value="InterPro"/>
</dbReference>
<dbReference type="InterPro" id="IPR008146">
    <property type="entry name" value="Gln_synth_cat_dom"/>
</dbReference>
<evidence type="ECO:0000256" key="4">
    <source>
        <dbReference type="RuleBase" id="RU000384"/>
    </source>
</evidence>
<gene>
    <name evidence="6" type="ORF">M409DRAFT_18737</name>
</gene>
<evidence type="ECO:0000313" key="6">
    <source>
        <dbReference type="EMBL" id="KAF2170764.1"/>
    </source>
</evidence>
<keyword evidence="2" id="KW-0436">Ligase</keyword>
<evidence type="ECO:0000313" key="7">
    <source>
        <dbReference type="Proteomes" id="UP000799537"/>
    </source>
</evidence>
<keyword evidence="7" id="KW-1185">Reference proteome</keyword>
<proteinExistence type="inferred from homology"/>